<feature type="chain" id="PRO_5027788197" description="Cytochrome b561 domain-containing protein" evidence="13">
    <location>
        <begin position="28"/>
        <end position="354"/>
    </location>
</feature>
<dbReference type="PANTHER" id="PTHR23130:SF195">
    <property type="entry name" value="CYTOCHROME B561 AND DOMON DOMAIN-CONTAINING PROTEIN"/>
    <property type="match status" value="1"/>
</dbReference>
<evidence type="ECO:0000256" key="6">
    <source>
        <dbReference type="ARBA" id="ARBA00022982"/>
    </source>
</evidence>
<evidence type="ECO:0000256" key="1">
    <source>
        <dbReference type="ARBA" id="ARBA00004141"/>
    </source>
</evidence>
<feature type="transmembrane region" description="Helical" evidence="12">
    <location>
        <begin position="240"/>
        <end position="257"/>
    </location>
</feature>
<keyword evidence="4 10" id="KW-0479">Metal-binding</keyword>
<evidence type="ECO:0000256" key="3">
    <source>
        <dbReference type="ARBA" id="ARBA00022692"/>
    </source>
</evidence>
<dbReference type="GO" id="GO:0016020">
    <property type="term" value="C:membrane"/>
    <property type="evidence" value="ECO:0007669"/>
    <property type="project" value="UniProtKB-SubCell"/>
</dbReference>
<feature type="transmembrane region" description="Helical" evidence="12">
    <location>
        <begin position="269"/>
        <end position="289"/>
    </location>
</feature>
<evidence type="ECO:0000256" key="8">
    <source>
        <dbReference type="ARBA" id="ARBA00023136"/>
    </source>
</evidence>
<keyword evidence="10" id="KW-0408">Iron</keyword>
<keyword evidence="7 12" id="KW-1133">Transmembrane helix</keyword>
<evidence type="ECO:0000256" key="9">
    <source>
        <dbReference type="ARBA" id="ARBA00053871"/>
    </source>
</evidence>
<feature type="region of interest" description="Disordered" evidence="11">
    <location>
        <begin position="80"/>
        <end position="114"/>
    </location>
</feature>
<feature type="binding site" description="axial binding residue" evidence="10">
    <location>
        <position position="237"/>
    </location>
    <ligand>
        <name>heme b</name>
        <dbReference type="ChEBI" id="CHEBI:60344"/>
        <label>1</label>
    </ligand>
    <ligandPart>
        <name>Fe</name>
        <dbReference type="ChEBI" id="CHEBI:18248"/>
    </ligandPart>
</feature>
<feature type="region of interest" description="Disordered" evidence="11">
    <location>
        <begin position="335"/>
        <end position="354"/>
    </location>
</feature>
<feature type="compositionally biased region" description="Basic and acidic residues" evidence="11">
    <location>
        <begin position="96"/>
        <end position="109"/>
    </location>
</feature>
<keyword evidence="5 13" id="KW-0732">Signal</keyword>
<keyword evidence="3 12" id="KW-0812">Transmembrane</keyword>
<feature type="binding site" description="axial binding residue" evidence="10">
    <location>
        <position position="204"/>
    </location>
    <ligand>
        <name>heme b</name>
        <dbReference type="ChEBI" id="CHEBI:60344"/>
        <label>1</label>
    </ligand>
    <ligandPart>
        <name>Fe</name>
        <dbReference type="ChEBI" id="CHEBI:18248"/>
    </ligandPart>
</feature>
<dbReference type="SMART" id="SM00665">
    <property type="entry name" value="B561"/>
    <property type="match status" value="1"/>
</dbReference>
<dbReference type="FunFam" id="1.20.120.1770:FF:000007">
    <property type="entry name" value="Cytochrome b561 and DOMON domain-containing protein"/>
    <property type="match status" value="1"/>
</dbReference>
<evidence type="ECO:0000256" key="7">
    <source>
        <dbReference type="ARBA" id="ARBA00022989"/>
    </source>
</evidence>
<dbReference type="InterPro" id="IPR017214">
    <property type="entry name" value="UCP037471"/>
</dbReference>
<evidence type="ECO:0000256" key="13">
    <source>
        <dbReference type="SAM" id="SignalP"/>
    </source>
</evidence>
<dbReference type="Pfam" id="PF04526">
    <property type="entry name" value="DUF568"/>
    <property type="match status" value="1"/>
</dbReference>
<evidence type="ECO:0000256" key="12">
    <source>
        <dbReference type="SAM" id="Phobius"/>
    </source>
</evidence>
<comment type="subcellular location">
    <subcellularLocation>
        <location evidence="1">Membrane</location>
        <topology evidence="1">Multi-pass membrane protein</topology>
    </subcellularLocation>
</comment>
<evidence type="ECO:0000259" key="14">
    <source>
        <dbReference type="PROSITE" id="PS50939"/>
    </source>
</evidence>
<feature type="binding site" description="axial binding residue" evidence="10">
    <location>
        <position position="168"/>
    </location>
    <ligand>
        <name>heme b</name>
        <dbReference type="ChEBI" id="CHEBI:60344"/>
        <label>1</label>
    </ligand>
    <ligandPart>
        <name>Fe</name>
        <dbReference type="ChEBI" id="CHEBI:18248"/>
    </ligandPart>
</feature>
<feature type="signal peptide" evidence="13">
    <location>
        <begin position="1"/>
        <end position="27"/>
    </location>
</feature>
<feature type="transmembrane region" description="Helical" evidence="12">
    <location>
        <begin position="169"/>
        <end position="187"/>
    </location>
</feature>
<dbReference type="GO" id="GO:0046872">
    <property type="term" value="F:metal ion binding"/>
    <property type="evidence" value="ECO:0007669"/>
    <property type="project" value="UniProtKB-KW"/>
</dbReference>
<evidence type="ECO:0000256" key="11">
    <source>
        <dbReference type="SAM" id="MobiDB-lite"/>
    </source>
</evidence>
<feature type="transmembrane region" description="Helical" evidence="12">
    <location>
        <begin position="199"/>
        <end position="220"/>
    </location>
</feature>
<dbReference type="Pfam" id="PF03188">
    <property type="entry name" value="Cytochrom_B561"/>
    <property type="match status" value="1"/>
</dbReference>
<keyword evidence="8 12" id="KW-0472">Membrane</keyword>
<dbReference type="PIRSF" id="PIRSF037471">
    <property type="entry name" value="UCP037471"/>
    <property type="match status" value="1"/>
</dbReference>
<keyword evidence="6" id="KW-0249">Electron transport</keyword>
<dbReference type="InterPro" id="IPR045265">
    <property type="entry name" value="AIR12_DOMON"/>
</dbReference>
<dbReference type="Gene3D" id="1.20.120.1770">
    <property type="match status" value="1"/>
</dbReference>
<organism evidence="15">
    <name type="scientific">Ananas comosus var. bracteatus</name>
    <name type="common">red pineapple</name>
    <dbReference type="NCBI Taxonomy" id="296719"/>
    <lineage>
        <taxon>Eukaryota</taxon>
        <taxon>Viridiplantae</taxon>
        <taxon>Streptophyta</taxon>
        <taxon>Embryophyta</taxon>
        <taxon>Tracheophyta</taxon>
        <taxon>Spermatophyta</taxon>
        <taxon>Magnoliopsida</taxon>
        <taxon>Liliopsida</taxon>
        <taxon>Poales</taxon>
        <taxon>Bromeliaceae</taxon>
        <taxon>Bromelioideae</taxon>
        <taxon>Ananas</taxon>
    </lineage>
</organism>
<feature type="compositionally biased region" description="Polar residues" evidence="11">
    <location>
        <begin position="340"/>
        <end position="354"/>
    </location>
</feature>
<dbReference type="AlphaFoldDB" id="A0A6V7Q8G5"/>
<gene>
    <name evidence="15" type="ORF">CB5_LOCUS22347</name>
</gene>
<feature type="transmembrane region" description="Helical" evidence="12">
    <location>
        <begin position="301"/>
        <end position="327"/>
    </location>
</feature>
<name>A0A6V7Q8G5_ANACO</name>
<evidence type="ECO:0000256" key="4">
    <source>
        <dbReference type="ARBA" id="ARBA00022723"/>
    </source>
</evidence>
<reference evidence="15" key="1">
    <citation type="submission" date="2020-07" db="EMBL/GenBank/DDBJ databases">
        <authorList>
            <person name="Lin J."/>
        </authorList>
    </citation>
    <scope>NUCLEOTIDE SEQUENCE</scope>
</reference>
<dbReference type="PROSITE" id="PS51257">
    <property type="entry name" value="PROKAR_LIPOPROTEIN"/>
    <property type="match status" value="1"/>
</dbReference>
<accession>A0A6V7Q8G5</accession>
<evidence type="ECO:0000313" key="15">
    <source>
        <dbReference type="EMBL" id="CAD1839136.1"/>
    </source>
</evidence>
<protein>
    <recommendedName>
        <fullName evidence="14">Cytochrome b561 domain-containing protein</fullName>
    </recommendedName>
</protein>
<dbReference type="InterPro" id="IPR006593">
    <property type="entry name" value="Cyt_b561/ferric_Rdtase_TM"/>
</dbReference>
<evidence type="ECO:0000256" key="2">
    <source>
        <dbReference type="ARBA" id="ARBA00022448"/>
    </source>
</evidence>
<feature type="binding site" description="axial binding residue" evidence="10">
    <location>
        <position position="273"/>
    </location>
    <ligand>
        <name>heme b</name>
        <dbReference type="ChEBI" id="CHEBI:60344"/>
        <label>1</label>
    </ligand>
    <ligandPart>
        <name>Fe</name>
        <dbReference type="ChEBI" id="CHEBI:18248"/>
    </ligandPart>
</feature>
<proteinExistence type="predicted"/>
<keyword evidence="2" id="KW-0813">Transport</keyword>
<evidence type="ECO:0000256" key="5">
    <source>
        <dbReference type="ARBA" id="ARBA00022729"/>
    </source>
</evidence>
<sequence length="354" mass="37793">MGSLGFRRSLFLLVALLLVAAPWYAAAAAAASCAATTFSNRVFATCSDLPHLAASLHWTYDRAAAALSVAFVAPPRRRRGVADRVQGHGSRGGVRGRGDEGFREADPREGGGGGEHVWQVGSAVSGGSPEKHAFGADNLAAKGKLDLVKGVASASGSGGSVSRERNVHGVLNAVSWGILLPIGAIIARYLKTFKSADPAWFYLHVSCQVIGYGLGVGGWGTGLNLGSKSKGVTYTTHRNIGIALFSLATLQLFALLLRPNKDHKYRFYWNIYHHVVGYAVIILGIINIFKGLKILDPAQKWTTAYIVAICILGAIAFILEIVTWIIVLRRKSSDEKPYIGSTNGQRSVQQPLAV</sequence>
<feature type="domain" description="Cytochrome b561" evidence="14">
    <location>
        <begin position="128"/>
        <end position="328"/>
    </location>
</feature>
<dbReference type="EMBL" id="LR862133">
    <property type="protein sequence ID" value="CAD1839136.1"/>
    <property type="molecule type" value="Genomic_DNA"/>
</dbReference>
<dbReference type="PANTHER" id="PTHR23130">
    <property type="entry name" value="CYTOCHROME B561 AND DOMON DOMAIN-CONTAINING PROTEIN"/>
    <property type="match status" value="1"/>
</dbReference>
<dbReference type="CDD" id="cd08760">
    <property type="entry name" value="Cyt_b561_FRRS1_like"/>
    <property type="match status" value="1"/>
</dbReference>
<dbReference type="PROSITE" id="PS50939">
    <property type="entry name" value="CYTOCHROME_B561"/>
    <property type="match status" value="1"/>
</dbReference>
<comment type="function">
    <text evidence="9">May act as a catecholamine-responsive trans-membrane electron transporter.</text>
</comment>
<evidence type="ECO:0000256" key="10">
    <source>
        <dbReference type="PIRSR" id="PIRSR037471-1"/>
    </source>
</evidence>